<sequence>MVRLFFVLACMGLLAGCTGAPKGIAPVENFNAKRYQGLWYEIARSDNRFERGLSRVTATYTLREDGGIAVLNRGYDAQAEQWKSAQGRAYFVAKPDLGHLKVSFFGPFYAAYVIYHLDPEYRYAFVTGHNRDYLWLLSREPKIPSALRQQFMNQAAALGFDTQSLVWVEQEVQQQAVQE</sequence>
<keyword evidence="5 12" id="KW-0446">Lipid-binding</keyword>
<dbReference type="PROSITE" id="PS51257">
    <property type="entry name" value="PROKAR_LIPOPROTEIN"/>
    <property type="match status" value="1"/>
</dbReference>
<evidence type="ECO:0000259" key="14">
    <source>
        <dbReference type="Pfam" id="PF08212"/>
    </source>
</evidence>
<comment type="similarity">
    <text evidence="2 12">Belongs to the calycin superfamily. Lipocalin family.</text>
</comment>
<evidence type="ECO:0000256" key="3">
    <source>
        <dbReference type="ARBA" id="ARBA00011738"/>
    </source>
</evidence>
<evidence type="ECO:0000256" key="1">
    <source>
        <dbReference type="ARBA" id="ARBA00004459"/>
    </source>
</evidence>
<evidence type="ECO:0000256" key="4">
    <source>
        <dbReference type="ARBA" id="ARBA00022729"/>
    </source>
</evidence>
<comment type="subunit">
    <text evidence="3 12">Homodimer.</text>
</comment>
<dbReference type="InterPro" id="IPR022272">
    <property type="entry name" value="Lipocalin_CS"/>
</dbReference>
<dbReference type="SUPFAM" id="SSF50814">
    <property type="entry name" value="Lipocalins"/>
    <property type="match status" value="1"/>
</dbReference>
<evidence type="ECO:0000256" key="9">
    <source>
        <dbReference type="ARBA" id="ARBA00023288"/>
    </source>
</evidence>
<feature type="domain" description="Lipocalin/cytosolic fatty-acid binding" evidence="14">
    <location>
        <begin position="31"/>
        <end position="170"/>
    </location>
</feature>
<dbReference type="PROSITE" id="PS00213">
    <property type="entry name" value="LIPOCALIN"/>
    <property type="match status" value="1"/>
</dbReference>
<evidence type="ECO:0000256" key="5">
    <source>
        <dbReference type="ARBA" id="ARBA00023121"/>
    </source>
</evidence>
<dbReference type="Proteomes" id="UP000559987">
    <property type="component" value="Unassembled WGS sequence"/>
</dbReference>
<dbReference type="RefSeq" id="WP_183908445.1">
    <property type="nucleotide sequence ID" value="NZ_JACHXZ010000001.1"/>
</dbReference>
<proteinExistence type="inferred from homology"/>
<feature type="signal peptide" evidence="12">
    <location>
        <begin position="1"/>
        <end position="19"/>
    </location>
</feature>
<comment type="subcellular location">
    <subcellularLocation>
        <location evidence="1">Cell outer membrane</location>
        <topology evidence="1">Lipid-anchor</topology>
    </subcellularLocation>
</comment>
<dbReference type="InterPro" id="IPR000566">
    <property type="entry name" value="Lipocln_cytosolic_FA-bd_dom"/>
</dbReference>
<dbReference type="InterPro" id="IPR002446">
    <property type="entry name" value="Lipocalin_bac"/>
</dbReference>
<evidence type="ECO:0000256" key="10">
    <source>
        <dbReference type="ARBA" id="ARBA00057024"/>
    </source>
</evidence>
<evidence type="ECO:0000256" key="8">
    <source>
        <dbReference type="ARBA" id="ARBA00023237"/>
    </source>
</evidence>
<dbReference type="PANTHER" id="PTHR10612:SF34">
    <property type="entry name" value="APOLIPOPROTEIN D"/>
    <property type="match status" value="1"/>
</dbReference>
<dbReference type="PANTHER" id="PTHR10612">
    <property type="entry name" value="APOLIPOPROTEIN D"/>
    <property type="match status" value="1"/>
</dbReference>
<dbReference type="CDD" id="cd19438">
    <property type="entry name" value="lipocalin_Blc-like"/>
    <property type="match status" value="1"/>
</dbReference>
<keyword evidence="8 12" id="KW-0998">Cell outer membrane</keyword>
<keyword evidence="9 12" id="KW-0449">Lipoprotein</keyword>
<evidence type="ECO:0000256" key="6">
    <source>
        <dbReference type="ARBA" id="ARBA00023136"/>
    </source>
</evidence>
<dbReference type="GO" id="GO:0009279">
    <property type="term" value="C:cell outer membrane"/>
    <property type="evidence" value="ECO:0007669"/>
    <property type="project" value="UniProtKB-SubCell"/>
</dbReference>
<dbReference type="AlphaFoldDB" id="A0A839UIB6"/>
<dbReference type="InterPro" id="IPR012674">
    <property type="entry name" value="Calycin"/>
</dbReference>
<dbReference type="GO" id="GO:0008289">
    <property type="term" value="F:lipid binding"/>
    <property type="evidence" value="ECO:0007669"/>
    <property type="project" value="UniProtKB-UniRule"/>
</dbReference>
<evidence type="ECO:0000313" key="15">
    <source>
        <dbReference type="EMBL" id="MBB3167592.1"/>
    </source>
</evidence>
<protein>
    <recommendedName>
        <fullName evidence="11 12">Outer membrane lipoprotein Blc</fullName>
    </recommendedName>
</protein>
<keyword evidence="7 13" id="KW-0564">Palmitate</keyword>
<organism evidence="15 16">
    <name type="scientific">Simiduia aestuariiviva</name>
    <dbReference type="NCBI Taxonomy" id="1510459"/>
    <lineage>
        <taxon>Bacteria</taxon>
        <taxon>Pseudomonadati</taxon>
        <taxon>Pseudomonadota</taxon>
        <taxon>Gammaproteobacteria</taxon>
        <taxon>Cellvibrionales</taxon>
        <taxon>Cellvibrionaceae</taxon>
        <taxon>Simiduia</taxon>
    </lineage>
</organism>
<dbReference type="FunFam" id="2.40.128.20:FF:000002">
    <property type="entry name" value="Outer membrane lipoprotein Blc"/>
    <property type="match status" value="1"/>
</dbReference>
<reference evidence="15 16" key="1">
    <citation type="submission" date="2020-08" db="EMBL/GenBank/DDBJ databases">
        <title>Genomic Encyclopedia of Type Strains, Phase III (KMG-III): the genomes of soil and plant-associated and newly described type strains.</title>
        <authorList>
            <person name="Whitman W."/>
        </authorList>
    </citation>
    <scope>NUCLEOTIDE SEQUENCE [LARGE SCALE GENOMIC DNA]</scope>
    <source>
        <strain evidence="15 16">CECT 8571</strain>
    </source>
</reference>
<keyword evidence="4 12" id="KW-0732">Signal</keyword>
<dbReference type="InterPro" id="IPR047202">
    <property type="entry name" value="Lipocalin_Blc-like_dom"/>
</dbReference>
<dbReference type="PIRSF" id="PIRSF036893">
    <property type="entry name" value="Lipocalin_ApoD"/>
    <property type="match status" value="1"/>
</dbReference>
<evidence type="ECO:0000313" key="16">
    <source>
        <dbReference type="Proteomes" id="UP000559987"/>
    </source>
</evidence>
<dbReference type="PRINTS" id="PR01171">
    <property type="entry name" value="BCTLIPOCALIN"/>
</dbReference>
<dbReference type="Gene3D" id="2.40.128.20">
    <property type="match status" value="1"/>
</dbReference>
<dbReference type="GO" id="GO:0006950">
    <property type="term" value="P:response to stress"/>
    <property type="evidence" value="ECO:0007669"/>
    <property type="project" value="UniProtKB-ARBA"/>
</dbReference>
<feature type="chain" id="PRO_5033202019" description="Outer membrane lipoprotein Blc" evidence="12">
    <location>
        <begin position="20"/>
        <end position="179"/>
    </location>
</feature>
<dbReference type="InterPro" id="IPR022271">
    <property type="entry name" value="Lipocalin_ApoD"/>
</dbReference>
<feature type="lipid moiety-binding region" description="N-palmitoyl cysteine" evidence="13">
    <location>
        <position position="17"/>
    </location>
</feature>
<dbReference type="Pfam" id="PF08212">
    <property type="entry name" value="Lipocalin_2"/>
    <property type="match status" value="1"/>
</dbReference>
<evidence type="ECO:0000256" key="12">
    <source>
        <dbReference type="PIRNR" id="PIRNR036893"/>
    </source>
</evidence>
<comment type="function">
    <text evidence="10 12">Involved in the storage or transport of lipids necessary for membrane maintenance under stressful conditions. Displays a binding preference for lysophospholipids.</text>
</comment>
<dbReference type="EMBL" id="JACHXZ010000001">
    <property type="protein sequence ID" value="MBB3167592.1"/>
    <property type="molecule type" value="Genomic_DNA"/>
</dbReference>
<feature type="lipid moiety-binding region" description="S-diacylglycerol cysteine" evidence="13">
    <location>
        <position position="17"/>
    </location>
</feature>
<keyword evidence="6 12" id="KW-0472">Membrane</keyword>
<evidence type="ECO:0000256" key="13">
    <source>
        <dbReference type="PIRSR" id="PIRSR036893-52"/>
    </source>
</evidence>
<gene>
    <name evidence="15" type="ORF">FHS30_000768</name>
</gene>
<evidence type="ECO:0000256" key="2">
    <source>
        <dbReference type="ARBA" id="ARBA00006889"/>
    </source>
</evidence>
<evidence type="ECO:0000256" key="7">
    <source>
        <dbReference type="ARBA" id="ARBA00023139"/>
    </source>
</evidence>
<comment type="caution">
    <text evidence="15">The sequence shown here is derived from an EMBL/GenBank/DDBJ whole genome shotgun (WGS) entry which is preliminary data.</text>
</comment>
<accession>A0A839UIB6</accession>
<name>A0A839UIB6_9GAMM</name>
<keyword evidence="16" id="KW-1185">Reference proteome</keyword>
<evidence type="ECO:0000256" key="11">
    <source>
        <dbReference type="ARBA" id="ARBA00071217"/>
    </source>
</evidence>